<organism evidence="2 3">
    <name type="scientific">candidate division KSB3 bacterium</name>
    <dbReference type="NCBI Taxonomy" id="2044937"/>
    <lineage>
        <taxon>Bacteria</taxon>
        <taxon>candidate division KSB3</taxon>
    </lineage>
</organism>
<dbReference type="GO" id="GO:0042781">
    <property type="term" value="F:3'-tRNA processing endoribonuclease activity"/>
    <property type="evidence" value="ECO:0007669"/>
    <property type="project" value="TreeGrafter"/>
</dbReference>
<evidence type="ECO:0000313" key="3">
    <source>
        <dbReference type="Proteomes" id="UP000230821"/>
    </source>
</evidence>
<dbReference type="Gene3D" id="3.60.15.10">
    <property type="entry name" value="Ribonuclease Z/Hydroxyacylglutathione hydrolase-like"/>
    <property type="match status" value="1"/>
</dbReference>
<evidence type="ECO:0000313" key="2">
    <source>
        <dbReference type="EMBL" id="PIE33719.1"/>
    </source>
</evidence>
<dbReference type="AlphaFoldDB" id="A0A2G6KFZ0"/>
<dbReference type="SUPFAM" id="SSF56281">
    <property type="entry name" value="Metallo-hydrolase/oxidoreductase"/>
    <property type="match status" value="1"/>
</dbReference>
<protein>
    <recommendedName>
        <fullName evidence="1">Metallo-beta-lactamase domain-containing protein</fullName>
    </recommendedName>
</protein>
<dbReference type="Proteomes" id="UP000230821">
    <property type="component" value="Unassembled WGS sequence"/>
</dbReference>
<gene>
    <name evidence="2" type="ORF">CSA56_10355</name>
</gene>
<proteinExistence type="predicted"/>
<reference evidence="2 3" key="1">
    <citation type="submission" date="2017-10" db="EMBL/GenBank/DDBJ databases">
        <title>Novel microbial diversity and functional potential in the marine mammal oral microbiome.</title>
        <authorList>
            <person name="Dudek N.K."/>
            <person name="Sun C.L."/>
            <person name="Burstein D."/>
            <person name="Kantor R.S."/>
            <person name="Aliaga Goltsman D.S."/>
            <person name="Bik E.M."/>
            <person name="Thomas B.C."/>
            <person name="Banfield J.F."/>
            <person name="Relman D.A."/>
        </authorList>
    </citation>
    <scope>NUCLEOTIDE SEQUENCE [LARGE SCALE GENOMIC DNA]</scope>
    <source>
        <strain evidence="2">DOLJORAL78_47_16</strain>
    </source>
</reference>
<dbReference type="InterPro" id="IPR036866">
    <property type="entry name" value="RibonucZ/Hydroxyglut_hydro"/>
</dbReference>
<dbReference type="EMBL" id="PDSK01000095">
    <property type="protein sequence ID" value="PIE33719.1"/>
    <property type="molecule type" value="Genomic_DNA"/>
</dbReference>
<dbReference type="Pfam" id="PF12706">
    <property type="entry name" value="Lactamase_B_2"/>
    <property type="match status" value="1"/>
</dbReference>
<dbReference type="CDD" id="cd07715">
    <property type="entry name" value="TaR3-like_MBL-fold"/>
    <property type="match status" value="1"/>
</dbReference>
<evidence type="ECO:0000259" key="1">
    <source>
        <dbReference type="Pfam" id="PF12706"/>
    </source>
</evidence>
<name>A0A2G6KFZ0_9BACT</name>
<comment type="caution">
    <text evidence="2">The sequence shown here is derived from an EMBL/GenBank/DDBJ whole genome shotgun (WGS) entry which is preliminary data.</text>
</comment>
<accession>A0A2G6KFZ0</accession>
<dbReference type="PANTHER" id="PTHR46018:SF2">
    <property type="entry name" value="ZINC PHOSPHODIESTERASE ELAC PROTEIN 1"/>
    <property type="match status" value="1"/>
</dbReference>
<dbReference type="PANTHER" id="PTHR46018">
    <property type="entry name" value="ZINC PHOSPHODIESTERASE ELAC PROTEIN 1"/>
    <property type="match status" value="1"/>
</dbReference>
<feature type="domain" description="Metallo-beta-lactamase" evidence="1">
    <location>
        <begin position="109"/>
        <end position="311"/>
    </location>
</feature>
<sequence>MVLDTETSFWQNRSVSHTRVIDRGQKRYQSPNFKANVRSLLMEKTLYFQLLGTRGSRPVLSRDFVTFGSNTTAYKIWADGMFPLYVDGGSGLFREGARLSESITEFTFILTHSHWDHILAFPFFYPFYRRDTTARIWGTASFKETFEELFKHQFQTDAFHITYSEIPAHIAFHTVGGSETFVIPPPGSNPPSKSKSTRPMYTVSTFQLNHPGIDLGYRIEFGGKAIVVLTDLAPIENNHLGHGMLNFTKNDEIRYYEGLVEFCRDADLLLHDTHFNEDNIRGKESWGHSTEVMAVTLAQHSHVKKLILGHHAPEDNDQAIFKKLKHAQQLCKSHDLEVHIPEEDEILTL</sequence>
<dbReference type="InterPro" id="IPR001279">
    <property type="entry name" value="Metallo-B-lactamas"/>
</dbReference>